<dbReference type="InterPro" id="IPR045179">
    <property type="entry name" value="YgfZ/GcvT"/>
</dbReference>
<dbReference type="NCBIfam" id="TIGR03317">
    <property type="entry name" value="ygfZ_signature"/>
    <property type="match status" value="1"/>
</dbReference>
<comment type="caution">
    <text evidence="8">The sequence shown here is derived from an EMBL/GenBank/DDBJ whole genome shotgun (WGS) entry which is preliminary data.</text>
</comment>
<keyword evidence="8" id="KW-0808">Transferase</keyword>
<evidence type="ECO:0000256" key="3">
    <source>
        <dbReference type="ARBA" id="ARBA00023128"/>
    </source>
</evidence>
<evidence type="ECO:0000256" key="4">
    <source>
        <dbReference type="ARBA" id="ARBA00093447"/>
    </source>
</evidence>
<evidence type="ECO:0000256" key="1">
    <source>
        <dbReference type="ARBA" id="ARBA00004305"/>
    </source>
</evidence>
<reference evidence="8 9" key="1">
    <citation type="submission" date="2015-05" db="EMBL/GenBank/DDBJ databases">
        <title>Distinctive expansion of gene families associated with plant cell wall degradation and secondary metabolism in the genomes of grapevine trunk pathogens.</title>
        <authorList>
            <person name="Lawrence D.P."/>
            <person name="Travadon R."/>
            <person name="Rolshausen P.E."/>
            <person name="Baumgartner K."/>
        </authorList>
    </citation>
    <scope>NUCLEOTIDE SEQUENCE [LARGE SCALE GENOMIC DNA]</scope>
    <source>
        <strain evidence="8">UCRPC4</strain>
    </source>
</reference>
<sequence>MPPRLGNFQQLSKICTRCALRQNRTIKRNYHAKVPNRTFISLEGVDALPFLQGLVTANLTKSAPEVRYNGGLALSKAIYTAFLNAHGRILHDVLISPGFSLTKEDGKPSDESFLIEVDSNAAKSLFKHLKKHKLRSKFKMRLFEPEELDVYSHWAGPGEAASDASKEFGFNQNESVLCAEDPRPGLLNRIVFRSGGITSKILTSHPHIKEPRDYTLYRMLNGLAEGQNEILTESSLPQESNIDFCNGIDFRKGCYLGQELTIRTHHTGVVRKRILPVIFSDIPTVDHSGDDTTSGPSNTDTSLIPGTPAWWSRYSSFSLPLPGSDISKLNLSPSHSGKGPSKGRSAGKFLAGIGNVGLALCRLEMLTDIRLTDTVTPFDPEQRWKISWEAQDGGGKIGQLEVKAQVPEWMRVRLERPHEEEKVAEDEEDDEYEDEEETEEEEEVRRNEQHG</sequence>
<evidence type="ECO:0000256" key="5">
    <source>
        <dbReference type="ARBA" id="ARBA00093637"/>
    </source>
</evidence>
<reference evidence="8 9" key="2">
    <citation type="submission" date="2015-05" db="EMBL/GenBank/DDBJ databases">
        <authorList>
            <person name="Morales-Cruz A."/>
            <person name="Amrine K.C."/>
            <person name="Cantu D."/>
        </authorList>
    </citation>
    <scope>NUCLEOTIDE SEQUENCE [LARGE SCALE GENOMIC DNA]</scope>
    <source>
        <strain evidence="8">UCRPC4</strain>
    </source>
</reference>
<feature type="domain" description="CAF17 C-terminal" evidence="7">
    <location>
        <begin position="341"/>
        <end position="411"/>
    </location>
</feature>
<evidence type="ECO:0000256" key="2">
    <source>
        <dbReference type="ARBA" id="ARBA00022946"/>
    </source>
</evidence>
<keyword evidence="9" id="KW-1185">Reference proteome</keyword>
<dbReference type="Pfam" id="PF25455">
    <property type="entry name" value="Beta-barrel_CAF17_C"/>
    <property type="match status" value="1"/>
</dbReference>
<proteinExistence type="inferred from homology"/>
<dbReference type="GO" id="GO:0016740">
    <property type="term" value="F:transferase activity"/>
    <property type="evidence" value="ECO:0007669"/>
    <property type="project" value="UniProtKB-KW"/>
</dbReference>
<dbReference type="Proteomes" id="UP000053317">
    <property type="component" value="Unassembled WGS sequence"/>
</dbReference>
<dbReference type="EMBL" id="LCWF01000114">
    <property type="protein sequence ID" value="KKY18882.1"/>
    <property type="molecule type" value="Genomic_DNA"/>
</dbReference>
<evidence type="ECO:0000259" key="7">
    <source>
        <dbReference type="Pfam" id="PF25455"/>
    </source>
</evidence>
<protein>
    <recommendedName>
        <fullName evidence="5">Iron-sulfur cluster assembly factor IBA57 homolog, mitochondrial</fullName>
    </recommendedName>
</protein>
<dbReference type="InterPro" id="IPR017703">
    <property type="entry name" value="YgfZ/GCV_T_CS"/>
</dbReference>
<accession>A0A0G2E7B5</accession>
<comment type="subcellular location">
    <subcellularLocation>
        <location evidence="1">Mitochondrion matrix</location>
    </subcellularLocation>
</comment>
<dbReference type="PANTHER" id="PTHR22602:SF0">
    <property type="entry name" value="TRANSFERASE CAF17, MITOCHONDRIAL-RELATED"/>
    <property type="match status" value="1"/>
</dbReference>
<dbReference type="GO" id="GO:0016226">
    <property type="term" value="P:iron-sulfur cluster assembly"/>
    <property type="evidence" value="ECO:0007669"/>
    <property type="project" value="TreeGrafter"/>
</dbReference>
<dbReference type="SUPFAM" id="SSF103025">
    <property type="entry name" value="Folate-binding domain"/>
    <property type="match status" value="1"/>
</dbReference>
<dbReference type="InterPro" id="IPR057460">
    <property type="entry name" value="CAF17_C"/>
</dbReference>
<dbReference type="GO" id="GO:0005759">
    <property type="term" value="C:mitochondrial matrix"/>
    <property type="evidence" value="ECO:0007669"/>
    <property type="project" value="UniProtKB-SubCell"/>
</dbReference>
<gene>
    <name evidence="8" type="ORF">UCRPC4_g04727</name>
</gene>
<dbReference type="AlphaFoldDB" id="A0A0G2E7B5"/>
<dbReference type="PANTHER" id="PTHR22602">
    <property type="entry name" value="TRANSFERASE CAF17, MITOCHONDRIAL-RELATED"/>
    <property type="match status" value="1"/>
</dbReference>
<organism evidence="8 9">
    <name type="scientific">Phaeomoniella chlamydospora</name>
    <name type="common">Phaeoacremonium chlamydosporum</name>
    <dbReference type="NCBI Taxonomy" id="158046"/>
    <lineage>
        <taxon>Eukaryota</taxon>
        <taxon>Fungi</taxon>
        <taxon>Dikarya</taxon>
        <taxon>Ascomycota</taxon>
        <taxon>Pezizomycotina</taxon>
        <taxon>Eurotiomycetes</taxon>
        <taxon>Chaetothyriomycetidae</taxon>
        <taxon>Phaeomoniellales</taxon>
        <taxon>Phaeomoniellaceae</taxon>
        <taxon>Phaeomoniella</taxon>
    </lineage>
</organism>
<dbReference type="InterPro" id="IPR027266">
    <property type="entry name" value="TrmE/GcvT-like"/>
</dbReference>
<dbReference type="OrthoDB" id="191995at2759"/>
<feature type="region of interest" description="Disordered" evidence="6">
    <location>
        <begin position="414"/>
        <end position="451"/>
    </location>
</feature>
<evidence type="ECO:0000256" key="6">
    <source>
        <dbReference type="SAM" id="MobiDB-lite"/>
    </source>
</evidence>
<keyword evidence="3" id="KW-0496">Mitochondrion</keyword>
<feature type="compositionally biased region" description="Acidic residues" evidence="6">
    <location>
        <begin position="422"/>
        <end position="442"/>
    </location>
</feature>
<comment type="similarity">
    <text evidence="4">Belongs to the GcvT family. CAF17/IBA57 subfamily.</text>
</comment>
<dbReference type="Gene3D" id="3.30.1360.120">
    <property type="entry name" value="Probable tRNA modification gtpase trme, domain 1"/>
    <property type="match status" value="1"/>
</dbReference>
<evidence type="ECO:0000313" key="9">
    <source>
        <dbReference type="Proteomes" id="UP000053317"/>
    </source>
</evidence>
<evidence type="ECO:0000313" key="8">
    <source>
        <dbReference type="EMBL" id="KKY18882.1"/>
    </source>
</evidence>
<keyword evidence="2" id="KW-0809">Transit peptide</keyword>
<name>A0A0G2E7B5_PHACM</name>